<protein>
    <submittedName>
        <fullName evidence="4">GNAT family acetyltransferase</fullName>
    </submittedName>
</protein>
<dbReference type="PANTHER" id="PTHR43626">
    <property type="entry name" value="ACYL-COA N-ACYLTRANSFERASE"/>
    <property type="match status" value="1"/>
</dbReference>
<dbReference type="PANTHER" id="PTHR43626:SF4">
    <property type="entry name" value="GCN5-RELATED N-ACETYLTRANSFERASE 2, CHLOROPLASTIC"/>
    <property type="match status" value="1"/>
</dbReference>
<dbReference type="InterPro" id="IPR045039">
    <property type="entry name" value="NSI-like"/>
</dbReference>
<organism evidence="4 5">
    <name type="scientific">Lysinibacillus odysseyi 34hs-1 = NBRC 100172</name>
    <dbReference type="NCBI Taxonomy" id="1220589"/>
    <lineage>
        <taxon>Bacteria</taxon>
        <taxon>Bacillati</taxon>
        <taxon>Bacillota</taxon>
        <taxon>Bacilli</taxon>
        <taxon>Bacillales</taxon>
        <taxon>Bacillaceae</taxon>
        <taxon>Lysinibacillus</taxon>
    </lineage>
</organism>
<dbReference type="SUPFAM" id="SSF55729">
    <property type="entry name" value="Acyl-CoA N-acyltransferases (Nat)"/>
    <property type="match status" value="1"/>
</dbReference>
<evidence type="ECO:0000313" key="5">
    <source>
        <dbReference type="Proteomes" id="UP000030437"/>
    </source>
</evidence>
<dbReference type="InterPro" id="IPR000182">
    <property type="entry name" value="GNAT_dom"/>
</dbReference>
<reference evidence="4 5" key="1">
    <citation type="submission" date="2014-02" db="EMBL/GenBank/DDBJ databases">
        <title>Draft genome sequence of Lysinibacillus odysseyi NBRC 100172.</title>
        <authorList>
            <person name="Zhang F."/>
            <person name="Wang G."/>
            <person name="Zhang L."/>
        </authorList>
    </citation>
    <scope>NUCLEOTIDE SEQUENCE [LARGE SCALE GENOMIC DNA]</scope>
    <source>
        <strain evidence="4 5">NBRC 100172</strain>
    </source>
</reference>
<evidence type="ECO:0000256" key="1">
    <source>
        <dbReference type="ARBA" id="ARBA00022679"/>
    </source>
</evidence>
<dbReference type="InterPro" id="IPR016181">
    <property type="entry name" value="Acyl_CoA_acyltransferase"/>
</dbReference>
<dbReference type="Pfam" id="PF00583">
    <property type="entry name" value="Acetyltransf_1"/>
    <property type="match status" value="1"/>
</dbReference>
<dbReference type="GO" id="GO:0005737">
    <property type="term" value="C:cytoplasm"/>
    <property type="evidence" value="ECO:0007669"/>
    <property type="project" value="TreeGrafter"/>
</dbReference>
<comment type="caution">
    <text evidence="4">The sequence shown here is derived from an EMBL/GenBank/DDBJ whole genome shotgun (WGS) entry which is preliminary data.</text>
</comment>
<dbReference type="eggNOG" id="COG0454">
    <property type="taxonomic scope" value="Bacteria"/>
</dbReference>
<dbReference type="RefSeq" id="WP_244887301.1">
    <property type="nucleotide sequence ID" value="NZ_AVCX01000007.1"/>
</dbReference>
<dbReference type="CDD" id="cd04301">
    <property type="entry name" value="NAT_SF"/>
    <property type="match status" value="1"/>
</dbReference>
<dbReference type="Proteomes" id="UP000030437">
    <property type="component" value="Unassembled WGS sequence"/>
</dbReference>
<dbReference type="EMBL" id="JPVP01000054">
    <property type="protein sequence ID" value="KGR85518.1"/>
    <property type="molecule type" value="Genomic_DNA"/>
</dbReference>
<keyword evidence="5" id="KW-1185">Reference proteome</keyword>
<proteinExistence type="predicted"/>
<evidence type="ECO:0000256" key="2">
    <source>
        <dbReference type="ARBA" id="ARBA00023315"/>
    </source>
</evidence>
<dbReference type="AlphaFoldDB" id="A0A0A3IRL2"/>
<dbReference type="PROSITE" id="PS51186">
    <property type="entry name" value="GNAT"/>
    <property type="match status" value="1"/>
</dbReference>
<evidence type="ECO:0000259" key="3">
    <source>
        <dbReference type="PROSITE" id="PS51186"/>
    </source>
</evidence>
<keyword evidence="1 4" id="KW-0808">Transferase</keyword>
<sequence length="138" mass="15678">MDEGENNINVKVMINMPISDNEVPDLRELVGWGRRDKDYPALFERCNFWAGVRDEKDKLIAFGYICGMGLEHGYMEDIIVHPYYQGRGIGVELVKALLKEAEQFGLKIVTVSYEEKNTNFYRTAGFTPGAGGVWFSSE</sequence>
<feature type="domain" description="N-acetyltransferase" evidence="3">
    <location>
        <begin position="13"/>
        <end position="138"/>
    </location>
</feature>
<keyword evidence="2" id="KW-0012">Acyltransferase</keyword>
<dbReference type="STRING" id="1220589.CD32_09900"/>
<dbReference type="Gene3D" id="3.40.630.30">
    <property type="match status" value="1"/>
</dbReference>
<dbReference type="GO" id="GO:0008080">
    <property type="term" value="F:N-acetyltransferase activity"/>
    <property type="evidence" value="ECO:0007669"/>
    <property type="project" value="InterPro"/>
</dbReference>
<accession>A0A0A3IRL2</accession>
<gene>
    <name evidence="4" type="ORF">CD32_09900</name>
</gene>
<evidence type="ECO:0000313" key="4">
    <source>
        <dbReference type="EMBL" id="KGR85518.1"/>
    </source>
</evidence>
<name>A0A0A3IRL2_9BACI</name>